<gene>
    <name evidence="1" type="ORF">B7S98_21415</name>
    <name evidence="2" type="ORF">F9M07_16580</name>
</gene>
<proteinExistence type="predicted"/>
<dbReference type="AlphaFoldDB" id="A0A5Z5EHY2"/>
<comment type="caution">
    <text evidence="2">The sequence shown here is derived from an EMBL/GenBank/DDBJ whole genome shotgun (WGS) entry which is preliminary data.</text>
</comment>
<sequence length="24" mass="2752">ISGDAGEKIYDFELNRRARGSLRK</sequence>
<organism evidence="2">
    <name type="scientific">Salmonella enterica</name>
    <name type="common">Salmonella choleraesuis</name>
    <dbReference type="NCBI Taxonomy" id="28901"/>
    <lineage>
        <taxon>Bacteria</taxon>
        <taxon>Pseudomonadati</taxon>
        <taxon>Pseudomonadota</taxon>
        <taxon>Gammaproteobacteria</taxon>
        <taxon>Enterobacterales</taxon>
        <taxon>Enterobacteriaceae</taxon>
        <taxon>Salmonella</taxon>
    </lineage>
</organism>
<evidence type="ECO:0000313" key="1">
    <source>
        <dbReference type="EMBL" id="EBR3423428.1"/>
    </source>
</evidence>
<reference evidence="2" key="1">
    <citation type="submission" date="2019-10" db="EMBL/GenBank/DDBJ databases">
        <authorList>
            <consortium name="PulseNet: The National Subtyping Network for Foodborne Disease Surveillance"/>
            <person name="Tarr C.L."/>
            <person name="Trees E."/>
            <person name="Katz L.S."/>
            <person name="Carleton-Romer H.A."/>
            <person name="Stroika S."/>
            <person name="Kucerova Z."/>
            <person name="Roache K.F."/>
            <person name="Sabol A.L."/>
            <person name="Besser J."/>
            <person name="Gerner-Smidt P."/>
        </authorList>
    </citation>
    <scope>NUCLEOTIDE SEQUENCE</scope>
    <source>
        <strain evidence="1">PNUSAS011370</strain>
        <strain evidence="2">PNUSAS105160</strain>
    </source>
</reference>
<dbReference type="EMBL" id="AALKFS010000021">
    <property type="protein sequence ID" value="EDA4863711.1"/>
    <property type="molecule type" value="Genomic_DNA"/>
</dbReference>
<feature type="non-terminal residue" evidence="2">
    <location>
        <position position="1"/>
    </location>
</feature>
<dbReference type="EMBL" id="AAGRYH010000019">
    <property type="protein sequence ID" value="EBR3423428.1"/>
    <property type="molecule type" value="Genomic_DNA"/>
</dbReference>
<name>A0A5Z5EHY2_SALER</name>
<accession>A0A5Z5EHY2</accession>
<evidence type="ECO:0000313" key="2">
    <source>
        <dbReference type="EMBL" id="EDA4863711.1"/>
    </source>
</evidence>
<protein>
    <submittedName>
        <fullName evidence="2">DUF4102 domain-containing protein</fullName>
    </submittedName>
</protein>